<dbReference type="WBParaSite" id="nRc.2.0.1.t37725-RA">
    <property type="protein sequence ID" value="nRc.2.0.1.t37725-RA"/>
    <property type="gene ID" value="nRc.2.0.1.g37725"/>
</dbReference>
<evidence type="ECO:0000313" key="2">
    <source>
        <dbReference type="Proteomes" id="UP000887565"/>
    </source>
</evidence>
<dbReference type="AlphaFoldDB" id="A0A915KH64"/>
<feature type="coiled-coil region" evidence="1">
    <location>
        <begin position="114"/>
        <end position="141"/>
    </location>
</feature>
<dbReference type="Proteomes" id="UP000887565">
    <property type="component" value="Unplaced"/>
</dbReference>
<keyword evidence="1" id="KW-0175">Coiled coil</keyword>
<name>A0A915KH64_ROMCU</name>
<organism evidence="2 3">
    <name type="scientific">Romanomermis culicivorax</name>
    <name type="common">Nematode worm</name>
    <dbReference type="NCBI Taxonomy" id="13658"/>
    <lineage>
        <taxon>Eukaryota</taxon>
        <taxon>Metazoa</taxon>
        <taxon>Ecdysozoa</taxon>
        <taxon>Nematoda</taxon>
        <taxon>Enoplea</taxon>
        <taxon>Dorylaimia</taxon>
        <taxon>Mermithida</taxon>
        <taxon>Mermithoidea</taxon>
        <taxon>Mermithidae</taxon>
        <taxon>Romanomermis</taxon>
    </lineage>
</organism>
<protein>
    <submittedName>
        <fullName evidence="3">Uncharacterized protein</fullName>
    </submittedName>
</protein>
<evidence type="ECO:0000313" key="3">
    <source>
        <dbReference type="WBParaSite" id="nRc.2.0.1.t37725-RA"/>
    </source>
</evidence>
<proteinExistence type="predicted"/>
<reference evidence="3" key="1">
    <citation type="submission" date="2022-11" db="UniProtKB">
        <authorList>
            <consortium name="WormBaseParasite"/>
        </authorList>
    </citation>
    <scope>IDENTIFICATION</scope>
</reference>
<sequence length="146" mass="16849">MQNRRHQVNRLQESIDAIQIELRDQNPPAQRFTSRLRDILPPPTFGSPPRLRLNASSSNAIVERDLRFSLSDNRSPTPPLSPIALEGLQDSVAYAREITTQSMEEFYRRHIGSLTELQSSFEKAKQSAKDLLQMFQRVETELRMLE</sequence>
<keyword evidence="2" id="KW-1185">Reference proteome</keyword>
<evidence type="ECO:0000256" key="1">
    <source>
        <dbReference type="SAM" id="Coils"/>
    </source>
</evidence>
<accession>A0A915KH64</accession>